<dbReference type="AlphaFoldDB" id="A0A2S0MHZ7"/>
<reference evidence="3 4" key="1">
    <citation type="submission" date="2018-03" db="EMBL/GenBank/DDBJ databases">
        <title>Genome sequencing of Ottowia sp.</title>
        <authorList>
            <person name="Kim S.-J."/>
            <person name="Heo J."/>
            <person name="Kwon S.-W."/>
        </authorList>
    </citation>
    <scope>NUCLEOTIDE SEQUENCE [LARGE SCALE GENOMIC DNA]</scope>
    <source>
        <strain evidence="3 4">KADR8-3</strain>
    </source>
</reference>
<dbReference type="InterPro" id="IPR028098">
    <property type="entry name" value="Glyco_trans_4-like_N"/>
</dbReference>
<protein>
    <submittedName>
        <fullName evidence="3">Alpha-mannosyltransferase</fullName>
    </submittedName>
</protein>
<keyword evidence="3" id="KW-0808">Transferase</keyword>
<evidence type="ECO:0000313" key="4">
    <source>
        <dbReference type="Proteomes" id="UP000239709"/>
    </source>
</evidence>
<dbReference type="RefSeq" id="WP_106704045.1">
    <property type="nucleotide sequence ID" value="NZ_CP027666.1"/>
</dbReference>
<dbReference type="PANTHER" id="PTHR45947:SF3">
    <property type="entry name" value="SULFOQUINOVOSYL TRANSFERASE SQD2"/>
    <property type="match status" value="1"/>
</dbReference>
<organism evidence="3 4">
    <name type="scientific">Ottowia oryzae</name>
    <dbReference type="NCBI Taxonomy" id="2109914"/>
    <lineage>
        <taxon>Bacteria</taxon>
        <taxon>Pseudomonadati</taxon>
        <taxon>Pseudomonadota</taxon>
        <taxon>Betaproteobacteria</taxon>
        <taxon>Burkholderiales</taxon>
        <taxon>Comamonadaceae</taxon>
        <taxon>Ottowia</taxon>
    </lineage>
</organism>
<keyword evidence="4" id="KW-1185">Reference proteome</keyword>
<dbReference type="Proteomes" id="UP000239709">
    <property type="component" value="Chromosome"/>
</dbReference>
<dbReference type="OrthoDB" id="9802525at2"/>
<gene>
    <name evidence="3" type="ORF">C6570_15675</name>
</gene>
<evidence type="ECO:0000256" key="1">
    <source>
        <dbReference type="SAM" id="MobiDB-lite"/>
    </source>
</evidence>
<dbReference type="EMBL" id="CP027666">
    <property type="protein sequence ID" value="AVO35499.1"/>
    <property type="molecule type" value="Genomic_DNA"/>
</dbReference>
<dbReference type="GO" id="GO:0016757">
    <property type="term" value="F:glycosyltransferase activity"/>
    <property type="evidence" value="ECO:0007669"/>
    <property type="project" value="UniProtKB-KW"/>
</dbReference>
<feature type="domain" description="Glycosyltransferase subfamily 4-like N-terminal" evidence="2">
    <location>
        <begin position="14"/>
        <end position="165"/>
    </location>
</feature>
<proteinExistence type="predicted"/>
<name>A0A2S0MHZ7_9BURK</name>
<evidence type="ECO:0000259" key="2">
    <source>
        <dbReference type="Pfam" id="PF13439"/>
    </source>
</evidence>
<dbReference type="Gene3D" id="3.40.50.2000">
    <property type="entry name" value="Glycogen Phosphorylase B"/>
    <property type="match status" value="2"/>
</dbReference>
<dbReference type="Pfam" id="PF13692">
    <property type="entry name" value="Glyco_trans_1_4"/>
    <property type="match status" value="1"/>
</dbReference>
<keyword evidence="3" id="KW-0328">Glycosyltransferase</keyword>
<evidence type="ECO:0000313" key="3">
    <source>
        <dbReference type="EMBL" id="AVO35499.1"/>
    </source>
</evidence>
<dbReference type="InterPro" id="IPR050194">
    <property type="entry name" value="Glycosyltransferase_grp1"/>
</dbReference>
<feature type="region of interest" description="Disordered" evidence="1">
    <location>
        <begin position="335"/>
        <end position="363"/>
    </location>
</feature>
<dbReference type="KEGG" id="otk:C6570_15675"/>
<dbReference type="PANTHER" id="PTHR45947">
    <property type="entry name" value="SULFOQUINOVOSYL TRANSFERASE SQD2"/>
    <property type="match status" value="1"/>
</dbReference>
<sequence length="363" mass="39572">MKIMIVTDAWEPQVNGVVRTLKMTTRHLQSMGHSTHILSPLDFRSFPCPTYPEISLALVSPGAVARHIDQVQPDCLHIATKGPLGWAARGVALRRGWPFTTAYHSRFPEYVHARVRVPLGWSYALLRRFHNAAQATLAPTPAIVDDLRARGFTQARLWSRGVNLDAFTPDGPRLPRPSHPVFLYVGRLAVEKQVQKFLALDLPGEKWVAGTGPEEARLKRQFADVRWFGVLGGDELAAVYRSADVMVFPSVTDTFGLVMAEAMDCGTPVAAYPVPGPIDVVGRDSPGGALSDDLRAACLAALHKPRDGVRRHAEQFNWPAATRQFEQALAPLPHARGAAPTPVTADFGHDPVAGADGKSLSIK</sequence>
<dbReference type="CDD" id="cd03814">
    <property type="entry name" value="GT4-like"/>
    <property type="match status" value="1"/>
</dbReference>
<dbReference type="Pfam" id="PF13439">
    <property type="entry name" value="Glyco_transf_4"/>
    <property type="match status" value="1"/>
</dbReference>
<accession>A0A2S0MHZ7</accession>
<dbReference type="SUPFAM" id="SSF53756">
    <property type="entry name" value="UDP-Glycosyltransferase/glycogen phosphorylase"/>
    <property type="match status" value="1"/>
</dbReference>